<keyword evidence="6" id="KW-1133">Transmembrane helix</keyword>
<evidence type="ECO:0000259" key="8">
    <source>
        <dbReference type="PROSITE" id="PS50847"/>
    </source>
</evidence>
<proteinExistence type="predicted"/>
<keyword evidence="4" id="KW-0572">Peptidoglycan-anchor</keyword>
<keyword evidence="1" id="KW-0134">Cell wall</keyword>
<dbReference type="RefSeq" id="WP_311985487.1">
    <property type="nucleotide sequence ID" value="NZ_JARQBZ010000022.1"/>
</dbReference>
<feature type="compositionally biased region" description="Polar residues" evidence="5">
    <location>
        <begin position="24"/>
        <end position="38"/>
    </location>
</feature>
<evidence type="ECO:0000256" key="4">
    <source>
        <dbReference type="ARBA" id="ARBA00023088"/>
    </source>
</evidence>
<dbReference type="NCBIfam" id="TIGR01167">
    <property type="entry name" value="LPXTG_anchor"/>
    <property type="match status" value="1"/>
</dbReference>
<comment type="caution">
    <text evidence="9">The sequence shown here is derived from an EMBL/GenBank/DDBJ whole genome shotgun (WGS) entry which is preliminary data.</text>
</comment>
<evidence type="ECO:0000256" key="2">
    <source>
        <dbReference type="ARBA" id="ARBA00022525"/>
    </source>
</evidence>
<dbReference type="PROSITE" id="PS50847">
    <property type="entry name" value="GRAM_POS_ANCHORING"/>
    <property type="match status" value="1"/>
</dbReference>
<evidence type="ECO:0000256" key="6">
    <source>
        <dbReference type="SAM" id="Phobius"/>
    </source>
</evidence>
<name>A0AAW8U685_9ENTE</name>
<feature type="region of interest" description="Disordered" evidence="5">
    <location>
        <begin position="23"/>
        <end position="100"/>
    </location>
</feature>
<keyword evidence="2" id="KW-0964">Secreted</keyword>
<keyword evidence="6" id="KW-0812">Transmembrane</keyword>
<evidence type="ECO:0000256" key="5">
    <source>
        <dbReference type="SAM" id="MobiDB-lite"/>
    </source>
</evidence>
<dbReference type="Proteomes" id="UP001268577">
    <property type="component" value="Unassembled WGS sequence"/>
</dbReference>
<organism evidence="9 10">
    <name type="scientific">Vagococcus carniphilus</name>
    <dbReference type="NCBI Taxonomy" id="218144"/>
    <lineage>
        <taxon>Bacteria</taxon>
        <taxon>Bacillati</taxon>
        <taxon>Bacillota</taxon>
        <taxon>Bacilli</taxon>
        <taxon>Lactobacillales</taxon>
        <taxon>Enterococcaceae</taxon>
        <taxon>Vagococcus</taxon>
    </lineage>
</organism>
<keyword evidence="3 7" id="KW-0732">Signal</keyword>
<evidence type="ECO:0000256" key="7">
    <source>
        <dbReference type="SAM" id="SignalP"/>
    </source>
</evidence>
<gene>
    <name evidence="9" type="ORF">P7H70_11260</name>
</gene>
<dbReference type="PROSITE" id="PS51257">
    <property type="entry name" value="PROKAR_LIPOPROTEIN"/>
    <property type="match status" value="1"/>
</dbReference>
<dbReference type="InterPro" id="IPR019931">
    <property type="entry name" value="LPXTG_anchor"/>
</dbReference>
<dbReference type="AlphaFoldDB" id="A0AAW8U685"/>
<dbReference type="EMBL" id="JARQBZ010000022">
    <property type="protein sequence ID" value="MDT2834614.1"/>
    <property type="molecule type" value="Genomic_DNA"/>
</dbReference>
<evidence type="ECO:0000256" key="1">
    <source>
        <dbReference type="ARBA" id="ARBA00022512"/>
    </source>
</evidence>
<feature type="domain" description="Gram-positive cocci surface proteins LPxTG" evidence="8">
    <location>
        <begin position="333"/>
        <end position="364"/>
    </location>
</feature>
<dbReference type="Pfam" id="PF00746">
    <property type="entry name" value="Gram_pos_anchor"/>
    <property type="match status" value="1"/>
</dbReference>
<feature type="region of interest" description="Disordered" evidence="5">
    <location>
        <begin position="308"/>
        <end position="331"/>
    </location>
</feature>
<evidence type="ECO:0000256" key="3">
    <source>
        <dbReference type="ARBA" id="ARBA00022729"/>
    </source>
</evidence>
<keyword evidence="6" id="KW-0472">Membrane</keyword>
<evidence type="ECO:0000313" key="10">
    <source>
        <dbReference type="Proteomes" id="UP001268577"/>
    </source>
</evidence>
<evidence type="ECO:0000313" key="9">
    <source>
        <dbReference type="EMBL" id="MDT2834614.1"/>
    </source>
</evidence>
<feature type="signal peptide" evidence="7">
    <location>
        <begin position="1"/>
        <end position="21"/>
    </location>
</feature>
<feature type="compositionally biased region" description="Basic and acidic residues" evidence="5">
    <location>
        <begin position="66"/>
        <end position="92"/>
    </location>
</feature>
<feature type="chain" id="PRO_5043477164" evidence="7">
    <location>
        <begin position="22"/>
        <end position="364"/>
    </location>
</feature>
<reference evidence="9" key="1">
    <citation type="submission" date="2023-03" db="EMBL/GenBank/DDBJ databases">
        <authorList>
            <person name="Shen W."/>
            <person name="Cai J."/>
        </authorList>
    </citation>
    <scope>NUCLEOTIDE SEQUENCE</scope>
    <source>
        <strain evidence="9">P96-3</strain>
    </source>
</reference>
<accession>A0AAW8U685</accession>
<feature type="transmembrane region" description="Helical" evidence="6">
    <location>
        <begin position="340"/>
        <end position="360"/>
    </location>
</feature>
<protein>
    <submittedName>
        <fullName evidence="9">LPXTG cell wall anchor domain-containing protein</fullName>
    </submittedName>
</protein>
<sequence length="364" mass="41281">MKKHLILVSSVFFLSCSPLLANGEESSSQLTNNENKVAQVSEEKTAKADQNSTSTSSTDNKQGESSTKKTNDATETTVEKEIKTDTVKEEQNKQNVAKRSLPKEVQGEWVTTLKNGKKRELIITNNKYIFDGTEYSILDYNVENNEYMLSWDDEAYIKKYGKQDFWNPQPLSFSYNSNKDSIQIGDDNYTRKETTNPNEDYYDEYAIDQDFPGFLQDKWVTSFEGKTLSITIGPRSFILNDTEEYKINSYAKKGNTYVLDWDVDEFISKYGEDSVFNPQPIMFDYNQTDDTIISGAYSLVYRREAKTTTSTTNTSSTNNNVSNNSSANSANSLPKTGENFSFTLLFIGSMMTVLGSSILIKKFK</sequence>